<evidence type="ECO:0000313" key="4">
    <source>
        <dbReference type="Proteomes" id="UP000641206"/>
    </source>
</evidence>
<keyword evidence="4" id="KW-1185">Reference proteome</keyword>
<dbReference type="Proteomes" id="UP000641206">
    <property type="component" value="Unassembled WGS sequence"/>
</dbReference>
<comment type="similarity">
    <text evidence="1 2">Belongs to the phD/YefM antitoxin family.</text>
</comment>
<proteinExistence type="inferred from homology"/>
<gene>
    <name evidence="3" type="ORF">GCM10011346_09350</name>
</gene>
<dbReference type="SUPFAM" id="SSF143120">
    <property type="entry name" value="YefM-like"/>
    <property type="match status" value="1"/>
</dbReference>
<comment type="function">
    <text evidence="2">Antitoxin component of a type II toxin-antitoxin (TA) system.</text>
</comment>
<evidence type="ECO:0000256" key="1">
    <source>
        <dbReference type="ARBA" id="ARBA00009981"/>
    </source>
</evidence>
<dbReference type="InterPro" id="IPR036165">
    <property type="entry name" value="YefM-like_sf"/>
</dbReference>
<organism evidence="3 4">
    <name type="scientific">Oceanobacillus neutriphilus</name>
    <dbReference type="NCBI Taxonomy" id="531815"/>
    <lineage>
        <taxon>Bacteria</taxon>
        <taxon>Bacillati</taxon>
        <taxon>Bacillota</taxon>
        <taxon>Bacilli</taxon>
        <taxon>Bacillales</taxon>
        <taxon>Bacillaceae</taxon>
        <taxon>Oceanobacillus</taxon>
    </lineage>
</organism>
<dbReference type="InterPro" id="IPR006442">
    <property type="entry name" value="Antitoxin_Phd/YefM"/>
</dbReference>
<evidence type="ECO:0000313" key="3">
    <source>
        <dbReference type="EMBL" id="GGP08613.1"/>
    </source>
</evidence>
<dbReference type="Pfam" id="PF02604">
    <property type="entry name" value="PhdYeFM_antitox"/>
    <property type="match status" value="1"/>
</dbReference>
<sequence length="83" mass="9700">MLTFDSTSARKSLYQLIQQVNEDNTPIEITDSKNDNGAVLISKRAWDAIQETLYLQRTGTLHRMKHFENEETEDLKDIDWNTL</sequence>
<protein>
    <recommendedName>
        <fullName evidence="2">Antitoxin</fullName>
    </recommendedName>
</protein>
<comment type="caution">
    <text evidence="3">The sequence shown here is derived from an EMBL/GenBank/DDBJ whole genome shotgun (WGS) entry which is preliminary data.</text>
</comment>
<reference evidence="4" key="1">
    <citation type="journal article" date="2019" name="Int. J. Syst. Evol. Microbiol.">
        <title>The Global Catalogue of Microorganisms (GCM) 10K type strain sequencing project: providing services to taxonomists for standard genome sequencing and annotation.</title>
        <authorList>
            <consortium name="The Broad Institute Genomics Platform"/>
            <consortium name="The Broad Institute Genome Sequencing Center for Infectious Disease"/>
            <person name="Wu L."/>
            <person name="Ma J."/>
        </authorList>
    </citation>
    <scope>NUCLEOTIDE SEQUENCE [LARGE SCALE GENOMIC DNA]</scope>
    <source>
        <strain evidence="4">CGMCC 1.7693</strain>
    </source>
</reference>
<name>A0ABQ2NS15_9BACI</name>
<accession>A0ABQ2NS15</accession>
<dbReference type="Gene3D" id="3.40.1620.10">
    <property type="entry name" value="YefM-like domain"/>
    <property type="match status" value="1"/>
</dbReference>
<dbReference type="RefSeq" id="WP_188733342.1">
    <property type="nucleotide sequence ID" value="NZ_BMLW01000002.1"/>
</dbReference>
<dbReference type="NCBIfam" id="TIGR01552">
    <property type="entry name" value="phd_fam"/>
    <property type="match status" value="1"/>
</dbReference>
<evidence type="ECO:0000256" key="2">
    <source>
        <dbReference type="RuleBase" id="RU362080"/>
    </source>
</evidence>
<dbReference type="EMBL" id="BMLW01000002">
    <property type="protein sequence ID" value="GGP08613.1"/>
    <property type="molecule type" value="Genomic_DNA"/>
</dbReference>